<accession>A0A7S3J8P5</accession>
<protein>
    <submittedName>
        <fullName evidence="1">Uncharacterized protein</fullName>
    </submittedName>
</protein>
<organism evidence="1">
    <name type="scientific">Euplotes harpa</name>
    <dbReference type="NCBI Taxonomy" id="151035"/>
    <lineage>
        <taxon>Eukaryota</taxon>
        <taxon>Sar</taxon>
        <taxon>Alveolata</taxon>
        <taxon>Ciliophora</taxon>
        <taxon>Intramacronucleata</taxon>
        <taxon>Spirotrichea</taxon>
        <taxon>Hypotrichia</taxon>
        <taxon>Euplotida</taxon>
        <taxon>Euplotidae</taxon>
        <taxon>Euplotes</taxon>
    </lineage>
</organism>
<sequence length="166" mass="19221">MSVKESFKNPDLDYSVKSKSENRLFKMTKRMSKICVKPNPKQQKLKFLKGKGNLTNLFQPHSPTKETTYQNFFDGRTLKSKTDNVGELFKVSHATGSLIPDPVSITMNDSKLLYFKNELKAYEEQPLARSRFSTQREGLAHKRFGSEKQSVKNMTNQTLQNYIRFN</sequence>
<reference evidence="1" key="1">
    <citation type="submission" date="2021-01" db="EMBL/GenBank/DDBJ databases">
        <authorList>
            <person name="Corre E."/>
            <person name="Pelletier E."/>
            <person name="Niang G."/>
            <person name="Scheremetjew M."/>
            <person name="Finn R."/>
            <person name="Kale V."/>
            <person name="Holt S."/>
            <person name="Cochrane G."/>
            <person name="Meng A."/>
            <person name="Brown T."/>
            <person name="Cohen L."/>
        </authorList>
    </citation>
    <scope>NUCLEOTIDE SEQUENCE</scope>
    <source>
        <strain evidence="1">FSP1.4</strain>
    </source>
</reference>
<evidence type="ECO:0000313" key="1">
    <source>
        <dbReference type="EMBL" id="CAE0348709.1"/>
    </source>
</evidence>
<proteinExistence type="predicted"/>
<dbReference type="AlphaFoldDB" id="A0A7S3J8P5"/>
<gene>
    <name evidence="1" type="ORF">EHAR0213_LOCUS7620</name>
</gene>
<dbReference type="EMBL" id="HBII01017931">
    <property type="protein sequence ID" value="CAE0348709.1"/>
    <property type="molecule type" value="Transcribed_RNA"/>
</dbReference>
<name>A0A7S3J8P5_9SPIT</name>